<keyword evidence="9" id="KW-0472">Membrane</keyword>
<dbReference type="SUPFAM" id="SSF47384">
    <property type="entry name" value="Homodimeric domain of signal transducing histidine kinase"/>
    <property type="match status" value="1"/>
</dbReference>
<evidence type="ECO:0000313" key="11">
    <source>
        <dbReference type="EMBL" id="ANY21145.1"/>
    </source>
</evidence>
<evidence type="ECO:0000259" key="10">
    <source>
        <dbReference type="PROSITE" id="PS50109"/>
    </source>
</evidence>
<evidence type="ECO:0000256" key="7">
    <source>
        <dbReference type="ARBA" id="ARBA00022777"/>
    </source>
</evidence>
<evidence type="ECO:0000256" key="3">
    <source>
        <dbReference type="ARBA" id="ARBA00012438"/>
    </source>
</evidence>
<dbReference type="Proteomes" id="UP000092932">
    <property type="component" value="Chromosome"/>
</dbReference>
<dbReference type="Pfam" id="PF02518">
    <property type="entry name" value="HATPase_c"/>
    <property type="match status" value="1"/>
</dbReference>
<keyword evidence="7" id="KW-0418">Kinase</keyword>
<protein>
    <recommendedName>
        <fullName evidence="3">histidine kinase</fullName>
        <ecNumber evidence="3">2.7.13.3</ecNumber>
    </recommendedName>
</protein>
<evidence type="ECO:0000256" key="6">
    <source>
        <dbReference type="ARBA" id="ARBA00022692"/>
    </source>
</evidence>
<evidence type="ECO:0000256" key="2">
    <source>
        <dbReference type="ARBA" id="ARBA00004370"/>
    </source>
</evidence>
<dbReference type="PANTHER" id="PTHR45436:SF5">
    <property type="entry name" value="SENSOR HISTIDINE KINASE TRCS"/>
    <property type="match status" value="1"/>
</dbReference>
<dbReference type="EMBL" id="CP016591">
    <property type="protein sequence ID" value="ANY21145.1"/>
    <property type="molecule type" value="Genomic_DNA"/>
</dbReference>
<comment type="subcellular location">
    <subcellularLocation>
        <location evidence="2">Membrane</location>
    </subcellularLocation>
</comment>
<dbReference type="CDD" id="cd00082">
    <property type="entry name" value="HisKA"/>
    <property type="match status" value="1"/>
</dbReference>
<dbReference type="PROSITE" id="PS50109">
    <property type="entry name" value="HIS_KIN"/>
    <property type="match status" value="1"/>
</dbReference>
<keyword evidence="12" id="KW-1185">Reference proteome</keyword>
<dbReference type="GO" id="GO:0016020">
    <property type="term" value="C:membrane"/>
    <property type="evidence" value="ECO:0007669"/>
    <property type="project" value="UniProtKB-SubCell"/>
</dbReference>
<dbReference type="SMART" id="SM00388">
    <property type="entry name" value="HisKA"/>
    <property type="match status" value="1"/>
</dbReference>
<gene>
    <name evidence="11" type="primary">qseC</name>
    <name evidence="11" type="ORF">A6F68_02651</name>
</gene>
<sequence length="473" mass="52144">MRMFAAIRNSLIAQLSILFAFALGLFLFTVFAIPAISLLDRTGQEAPATMTRVRFAVMDGLENNRTRDEILANNLVAEVVELNPQINIYGRVAEREFLIGVRPKEFAVPNPQGFSIIRSTTDEVCDTSSAVYLYGRKDDGLSLASATACTPKGEFFQISGLKVPLETESHLLSAYWQMFKLNLIERLGLSLLLFVVAAFVIGRSINALRKVVELAAHQFIESRDGELPEQGIPIEVRPMVRKLNELFARVRGEAERQRFFLAASAHELRTPLTILRTRMAELPENDTRSAMEGDVRRMARLLEQLLKLTKLANQVELAKERIDLNSIGRKACAHRAVFAHENGVELEFVACPGPCQIHGNAAMVDSAVTNVIDNAISVTPKGGKVVVTVSANREVVVEDEGPGLSPQIAEKLFEPFSKFPPNRRGSGLGLAIVDAVMRLHDGEARIVPSTRGTKLVLHFSPRNDRTHIDASGA</sequence>
<keyword evidence="8" id="KW-1133">Transmembrane helix</keyword>
<dbReference type="PANTHER" id="PTHR45436">
    <property type="entry name" value="SENSOR HISTIDINE KINASE YKOH"/>
    <property type="match status" value="1"/>
</dbReference>
<dbReference type="Gene3D" id="3.30.565.10">
    <property type="entry name" value="Histidine kinase-like ATPase, C-terminal domain"/>
    <property type="match status" value="1"/>
</dbReference>
<evidence type="ECO:0000256" key="5">
    <source>
        <dbReference type="ARBA" id="ARBA00022679"/>
    </source>
</evidence>
<evidence type="ECO:0000256" key="1">
    <source>
        <dbReference type="ARBA" id="ARBA00000085"/>
    </source>
</evidence>
<dbReference type="InterPro" id="IPR036097">
    <property type="entry name" value="HisK_dim/P_sf"/>
</dbReference>
<accession>A0A1B2AGI9</accession>
<dbReference type="InterPro" id="IPR005467">
    <property type="entry name" value="His_kinase_dom"/>
</dbReference>
<dbReference type="Gene3D" id="1.10.287.130">
    <property type="match status" value="1"/>
</dbReference>
<dbReference type="OrthoDB" id="9789238at2"/>
<dbReference type="GO" id="GO:0000155">
    <property type="term" value="F:phosphorelay sensor kinase activity"/>
    <property type="evidence" value="ECO:0007669"/>
    <property type="project" value="InterPro"/>
</dbReference>
<evidence type="ECO:0000256" key="4">
    <source>
        <dbReference type="ARBA" id="ARBA00022553"/>
    </source>
</evidence>
<name>A0A1B2AGI9_9SPHN</name>
<dbReference type="InterPro" id="IPR050428">
    <property type="entry name" value="TCS_sensor_his_kinase"/>
</dbReference>
<proteinExistence type="predicted"/>
<keyword evidence="4" id="KW-0597">Phosphoprotein</keyword>
<keyword evidence="6" id="KW-0812">Transmembrane</keyword>
<comment type="catalytic activity">
    <reaction evidence="1">
        <text>ATP + protein L-histidine = ADP + protein N-phospho-L-histidine.</text>
        <dbReference type="EC" id="2.7.13.3"/>
    </reaction>
</comment>
<reference evidence="11 12" key="1">
    <citation type="submission" date="2016-07" db="EMBL/GenBank/DDBJ databases">
        <title>Complete genome sequence of Altererythrobacter dongtanensis KCTC 22672, a type strain with esterase isolated from tidal flat.</title>
        <authorList>
            <person name="Cheng H."/>
            <person name="Wu Y.-H."/>
            <person name="Zhou P."/>
            <person name="Huo Y.-Y."/>
            <person name="Wang C.-S."/>
            <person name="Xu X.-W."/>
        </authorList>
    </citation>
    <scope>NUCLEOTIDE SEQUENCE [LARGE SCALE GENOMIC DNA]</scope>
    <source>
        <strain evidence="11 12">KCTC 22672</strain>
    </source>
</reference>
<dbReference type="SMART" id="SM00387">
    <property type="entry name" value="HATPase_c"/>
    <property type="match status" value="1"/>
</dbReference>
<dbReference type="AlphaFoldDB" id="A0A1B2AGI9"/>
<dbReference type="InterPro" id="IPR003661">
    <property type="entry name" value="HisK_dim/P_dom"/>
</dbReference>
<dbReference type="STRING" id="692370.A6F68_02651"/>
<dbReference type="Pfam" id="PF00512">
    <property type="entry name" value="HisKA"/>
    <property type="match status" value="1"/>
</dbReference>
<dbReference type="InterPro" id="IPR003594">
    <property type="entry name" value="HATPase_dom"/>
</dbReference>
<organism evidence="11 12">
    <name type="scientific">Tsuneonella dongtanensis</name>
    <dbReference type="NCBI Taxonomy" id="692370"/>
    <lineage>
        <taxon>Bacteria</taxon>
        <taxon>Pseudomonadati</taxon>
        <taxon>Pseudomonadota</taxon>
        <taxon>Alphaproteobacteria</taxon>
        <taxon>Sphingomonadales</taxon>
        <taxon>Erythrobacteraceae</taxon>
        <taxon>Tsuneonella</taxon>
    </lineage>
</organism>
<evidence type="ECO:0000256" key="9">
    <source>
        <dbReference type="ARBA" id="ARBA00023136"/>
    </source>
</evidence>
<dbReference type="SUPFAM" id="SSF55874">
    <property type="entry name" value="ATPase domain of HSP90 chaperone/DNA topoisomerase II/histidine kinase"/>
    <property type="match status" value="1"/>
</dbReference>
<dbReference type="PRINTS" id="PR00344">
    <property type="entry name" value="BCTRLSENSOR"/>
</dbReference>
<dbReference type="InterPro" id="IPR036890">
    <property type="entry name" value="HATPase_C_sf"/>
</dbReference>
<feature type="domain" description="Histidine kinase" evidence="10">
    <location>
        <begin position="263"/>
        <end position="463"/>
    </location>
</feature>
<dbReference type="RefSeq" id="WP_067680992.1">
    <property type="nucleotide sequence ID" value="NZ_CP016591.1"/>
</dbReference>
<evidence type="ECO:0000256" key="8">
    <source>
        <dbReference type="ARBA" id="ARBA00022989"/>
    </source>
</evidence>
<dbReference type="KEGG" id="ado:A6F68_02651"/>
<dbReference type="InterPro" id="IPR004358">
    <property type="entry name" value="Sig_transdc_His_kin-like_C"/>
</dbReference>
<keyword evidence="5 11" id="KW-0808">Transferase</keyword>
<evidence type="ECO:0000313" key="12">
    <source>
        <dbReference type="Proteomes" id="UP000092932"/>
    </source>
</evidence>
<dbReference type="EC" id="2.7.13.3" evidence="3"/>